<feature type="DNA-binding region" description="H-T-H motif" evidence="2">
    <location>
        <begin position="33"/>
        <end position="52"/>
    </location>
</feature>
<dbReference type="STRING" id="396323.VH98_03965"/>
<dbReference type="InterPro" id="IPR009057">
    <property type="entry name" value="Homeodomain-like_sf"/>
</dbReference>
<dbReference type="OrthoDB" id="8617654at2"/>
<dbReference type="Gene3D" id="1.10.357.10">
    <property type="entry name" value="Tetracycline Repressor, domain 2"/>
    <property type="match status" value="1"/>
</dbReference>
<dbReference type="HOGENOM" id="CLU_081861_0_0_6"/>
<dbReference type="Gene3D" id="1.10.10.60">
    <property type="entry name" value="Homeodomain-like"/>
    <property type="match status" value="1"/>
</dbReference>
<protein>
    <recommendedName>
        <fullName evidence="3">HTH tetR-type domain-containing protein</fullName>
    </recommendedName>
</protein>
<reference evidence="4 5" key="1">
    <citation type="submission" date="2013-10" db="EMBL/GenBank/DDBJ databases">
        <title>The Genome Sequence of Acinetobacter brisouii CIP 110357.</title>
        <authorList>
            <consortium name="The Broad Institute Genomics Platform"/>
            <consortium name="The Broad Institute Genome Sequencing Center for Infectious Disease"/>
            <person name="Cerqueira G."/>
            <person name="Feldgarden M."/>
            <person name="Courvalin P."/>
            <person name="Grillot-Courvalin C."/>
            <person name="Clermont D."/>
            <person name="Rocha E."/>
            <person name="Yoon E.-J."/>
            <person name="Nemec A."/>
            <person name="Young S.K."/>
            <person name="Zeng Q."/>
            <person name="Gargeya S."/>
            <person name="Fitzgerald M."/>
            <person name="Abouelleil A."/>
            <person name="Alvarado L."/>
            <person name="Berlin A.M."/>
            <person name="Chapman S.B."/>
            <person name="Gainer-Dewar J."/>
            <person name="Goldberg J."/>
            <person name="Gnerre S."/>
            <person name="Griggs A."/>
            <person name="Gujja S."/>
            <person name="Hansen M."/>
            <person name="Howarth C."/>
            <person name="Imamovic A."/>
            <person name="Ireland A."/>
            <person name="Larimer J."/>
            <person name="McCowan C."/>
            <person name="Murphy C."/>
            <person name="Pearson M."/>
            <person name="Poon T.W."/>
            <person name="Priest M."/>
            <person name="Roberts A."/>
            <person name="Saif S."/>
            <person name="Shea T."/>
            <person name="Sykes S."/>
            <person name="Wortman J."/>
            <person name="Nusbaum C."/>
            <person name="Birren B."/>
        </authorList>
    </citation>
    <scope>NUCLEOTIDE SEQUENCE [LARGE SCALE GENOMIC DNA]</scope>
    <source>
        <strain evidence="4 5">CIP 110357</strain>
    </source>
</reference>
<dbReference type="PANTHER" id="PTHR47752">
    <property type="entry name" value="HTH-TYPE TRANSCRIPTIONAL REPRESSOR FABR"/>
    <property type="match status" value="1"/>
</dbReference>
<organism evidence="4 5">
    <name type="scientific">Acinetobacter brisouii CIP 110357</name>
    <dbReference type="NCBI Taxonomy" id="1341683"/>
    <lineage>
        <taxon>Bacteria</taxon>
        <taxon>Pseudomonadati</taxon>
        <taxon>Pseudomonadota</taxon>
        <taxon>Gammaproteobacteria</taxon>
        <taxon>Moraxellales</taxon>
        <taxon>Moraxellaceae</taxon>
        <taxon>Acinetobacter</taxon>
    </lineage>
</organism>
<evidence type="ECO:0000313" key="4">
    <source>
        <dbReference type="EMBL" id="ESK50615.1"/>
    </source>
</evidence>
<evidence type="ECO:0000313" key="5">
    <source>
        <dbReference type="Proteomes" id="UP000018418"/>
    </source>
</evidence>
<feature type="domain" description="HTH tetR-type" evidence="3">
    <location>
        <begin position="9"/>
        <end position="70"/>
    </location>
</feature>
<dbReference type="PROSITE" id="PS50977">
    <property type="entry name" value="HTH_TETR_2"/>
    <property type="match status" value="1"/>
</dbReference>
<proteinExistence type="predicted"/>
<dbReference type="AlphaFoldDB" id="V2UPN5"/>
<evidence type="ECO:0000259" key="3">
    <source>
        <dbReference type="PROSITE" id="PS50977"/>
    </source>
</evidence>
<dbReference type="PATRIC" id="fig|1341683.3.peg.2570"/>
<dbReference type="InterPro" id="IPR050692">
    <property type="entry name" value="HTH_transcr_repressor_FabR"/>
</dbReference>
<evidence type="ECO:0000256" key="2">
    <source>
        <dbReference type="PROSITE-ProRule" id="PRU00335"/>
    </source>
</evidence>
<dbReference type="EMBL" id="AYEU01000007">
    <property type="protein sequence ID" value="ESK50615.1"/>
    <property type="molecule type" value="Genomic_DNA"/>
</dbReference>
<sequence>MSVRAERKLQSQQAILDQVLKLNYAGQCFNSISLRQLAQAVGMVPSAFYRYFPNKEQLAIELVDQTSLIIKSHLTQFLEHIQHKNSEILETHLSLFCGQVQQKAAHWHFFIVERWGGGSFLKEKIRQEVIFLIDDLAQLLNKKYAGQWLDQQQPLAFAELCIELHFAWIIKWLHSHETQQKDQLLQCFIQQLQYIHFP</sequence>
<name>V2UPN5_9GAMM</name>
<gene>
    <name evidence="4" type="ORF">P255_02598</name>
</gene>
<dbReference type="Pfam" id="PF00440">
    <property type="entry name" value="TetR_N"/>
    <property type="match status" value="1"/>
</dbReference>
<evidence type="ECO:0000256" key="1">
    <source>
        <dbReference type="ARBA" id="ARBA00023125"/>
    </source>
</evidence>
<keyword evidence="1 2" id="KW-0238">DNA-binding</keyword>
<dbReference type="RefSeq" id="WP_004902887.1">
    <property type="nucleotide sequence ID" value="NZ_BBTI01000005.1"/>
</dbReference>
<dbReference type="PANTHER" id="PTHR47752:SF1">
    <property type="entry name" value="HTH-TYPE TRANSCRIPTIONAL REPRESSOR FABR"/>
    <property type="match status" value="1"/>
</dbReference>
<keyword evidence="5" id="KW-1185">Reference proteome</keyword>
<comment type="caution">
    <text evidence="4">The sequence shown here is derived from an EMBL/GenBank/DDBJ whole genome shotgun (WGS) entry which is preliminary data.</text>
</comment>
<dbReference type="SUPFAM" id="SSF46689">
    <property type="entry name" value="Homeodomain-like"/>
    <property type="match status" value="1"/>
</dbReference>
<dbReference type="Proteomes" id="UP000018418">
    <property type="component" value="Unassembled WGS sequence"/>
</dbReference>
<dbReference type="GO" id="GO:0003677">
    <property type="term" value="F:DNA binding"/>
    <property type="evidence" value="ECO:0007669"/>
    <property type="project" value="UniProtKB-UniRule"/>
</dbReference>
<dbReference type="InterPro" id="IPR001647">
    <property type="entry name" value="HTH_TetR"/>
</dbReference>
<accession>V2UPN5</accession>